<feature type="region of interest" description="Disordered" evidence="1">
    <location>
        <begin position="166"/>
        <end position="316"/>
    </location>
</feature>
<comment type="caution">
    <text evidence="3">The sequence shown here is derived from an EMBL/GenBank/DDBJ whole genome shotgun (WGS) entry which is preliminary data.</text>
</comment>
<sequence length="449" mass="49239">MATKSTKKRGRPPTKKKAAAAQAAPPKRDEFRRKKDAVAAIKELLKKLGRAGLPSRDEDAPMHASEVLFTRLLTKEPLCFDVFNQGLSTWWSNRSVSKMRVVAEDVESSEPVKLFVQLVRRVLEGGYGASVDKTKELKLEDLNSMFEWCEAVWIEVEKLADEEEKLAVDDAASPSQLASPEPSDAGSPSRVNGKAKSKSTTSKTNKKPVSKTYSSSSEDEERDQLASDDDAPAPAQSTNGKKKVGVKEVKVEVKVAVSKKKEETKVKATAKKRKAASPEDEEGASASRRSNRQPAHTQTAQEAVNSKPRYSSGDILGAKIRDGVSWPGAVMDDPNDGAKVHGKYSDGCYLVQLLPTKKRYWIDPQNLSALPSKSKRQAPSGLKSGEKADYQTALDLLDDDVRLHNWLNDYDGSESDSDENGQARAEEIVVDSDQEEELKAPAAKKARRS</sequence>
<feature type="region of interest" description="Disordered" evidence="1">
    <location>
        <begin position="1"/>
        <end position="33"/>
    </location>
</feature>
<dbReference type="SUPFAM" id="SSF63748">
    <property type="entry name" value="Tudor/PWWP/MBT"/>
    <property type="match status" value="1"/>
</dbReference>
<dbReference type="Pfam" id="PF00855">
    <property type="entry name" value="PWWP"/>
    <property type="match status" value="1"/>
</dbReference>
<protein>
    <recommendedName>
        <fullName evidence="2">PWWP domain-containing protein</fullName>
    </recommendedName>
</protein>
<evidence type="ECO:0000313" key="4">
    <source>
        <dbReference type="Proteomes" id="UP000193467"/>
    </source>
</evidence>
<feature type="compositionally biased region" description="Basic and acidic residues" evidence="1">
    <location>
        <begin position="245"/>
        <end position="266"/>
    </location>
</feature>
<reference evidence="3 4" key="1">
    <citation type="submission" date="2016-07" db="EMBL/GenBank/DDBJ databases">
        <title>Pervasive Adenine N6-methylation of Active Genes in Fungi.</title>
        <authorList>
            <consortium name="DOE Joint Genome Institute"/>
            <person name="Mondo S.J."/>
            <person name="Dannebaum R.O."/>
            <person name="Kuo R.C."/>
            <person name="Labutti K."/>
            <person name="Haridas S."/>
            <person name="Kuo A."/>
            <person name="Salamov A."/>
            <person name="Ahrendt S.R."/>
            <person name="Lipzen A."/>
            <person name="Sullivan W."/>
            <person name="Andreopoulos W.B."/>
            <person name="Clum A."/>
            <person name="Lindquist E."/>
            <person name="Daum C."/>
            <person name="Ramamoorthy G.K."/>
            <person name="Gryganskyi A."/>
            <person name="Culley D."/>
            <person name="Magnuson J.K."/>
            <person name="James T.Y."/>
            <person name="O'Malley M.A."/>
            <person name="Stajich J.E."/>
            <person name="Spatafora J.W."/>
            <person name="Visel A."/>
            <person name="Grigoriev I.V."/>
        </authorList>
    </citation>
    <scope>NUCLEOTIDE SEQUENCE [LARGE SCALE GENOMIC DNA]</scope>
    <source>
        <strain evidence="3 4">62-1032</strain>
    </source>
</reference>
<gene>
    <name evidence="3" type="ORF">BCR35DRAFT_329834</name>
</gene>
<organism evidence="3 4">
    <name type="scientific">Leucosporidium creatinivorum</name>
    <dbReference type="NCBI Taxonomy" id="106004"/>
    <lineage>
        <taxon>Eukaryota</taxon>
        <taxon>Fungi</taxon>
        <taxon>Dikarya</taxon>
        <taxon>Basidiomycota</taxon>
        <taxon>Pucciniomycotina</taxon>
        <taxon>Microbotryomycetes</taxon>
        <taxon>Leucosporidiales</taxon>
        <taxon>Leucosporidium</taxon>
    </lineage>
</organism>
<evidence type="ECO:0000313" key="3">
    <source>
        <dbReference type="EMBL" id="ORY88589.1"/>
    </source>
</evidence>
<keyword evidence="4" id="KW-1185">Reference proteome</keyword>
<feature type="compositionally biased region" description="Acidic residues" evidence="1">
    <location>
        <begin position="217"/>
        <end position="231"/>
    </location>
</feature>
<feature type="region of interest" description="Disordered" evidence="1">
    <location>
        <begin position="365"/>
        <end position="388"/>
    </location>
</feature>
<feature type="compositionally biased region" description="Polar residues" evidence="1">
    <location>
        <begin position="292"/>
        <end position="304"/>
    </location>
</feature>
<feature type="compositionally biased region" description="Basic residues" evidence="1">
    <location>
        <begin position="1"/>
        <end position="18"/>
    </location>
</feature>
<proteinExistence type="predicted"/>
<feature type="region of interest" description="Disordered" evidence="1">
    <location>
        <begin position="407"/>
        <end position="449"/>
    </location>
</feature>
<dbReference type="AlphaFoldDB" id="A0A1Y2FZ10"/>
<name>A0A1Y2FZ10_9BASI</name>
<evidence type="ECO:0000259" key="2">
    <source>
        <dbReference type="Pfam" id="PF00855"/>
    </source>
</evidence>
<dbReference type="EMBL" id="MCGR01000009">
    <property type="protein sequence ID" value="ORY88589.1"/>
    <property type="molecule type" value="Genomic_DNA"/>
</dbReference>
<dbReference type="Proteomes" id="UP000193467">
    <property type="component" value="Unassembled WGS sequence"/>
</dbReference>
<dbReference type="CDD" id="cd05162">
    <property type="entry name" value="PWWP"/>
    <property type="match status" value="1"/>
</dbReference>
<dbReference type="InterPro" id="IPR000313">
    <property type="entry name" value="PWWP_dom"/>
</dbReference>
<accession>A0A1Y2FZ10</accession>
<feature type="domain" description="PWWP" evidence="2">
    <location>
        <begin position="313"/>
        <end position="396"/>
    </location>
</feature>
<evidence type="ECO:0000256" key="1">
    <source>
        <dbReference type="SAM" id="MobiDB-lite"/>
    </source>
</evidence>
<dbReference type="Gene3D" id="2.30.30.140">
    <property type="match status" value="1"/>
</dbReference>
<dbReference type="InParanoid" id="A0A1Y2FZ10"/>